<protein>
    <submittedName>
        <fullName evidence="1">Uncharacterized protein</fullName>
    </submittedName>
</protein>
<dbReference type="RefSeq" id="WP_066308680.1">
    <property type="nucleotide sequence ID" value="NZ_LQRT01000002.1"/>
</dbReference>
<accession>A0A162CW04</accession>
<sequence length="98" mass="11278">MTQPQPHNTYFKVVGIPHVYINPRLGRIDLTKPFTDEQALLWYKDINFPYIKPIPGAEELLSKEKVETIIKLIHKANSPEEISILKAAKPDSKKIKEL</sequence>
<dbReference type="OrthoDB" id="9893097at2"/>
<keyword evidence="2" id="KW-1185">Reference proteome</keyword>
<dbReference type="Proteomes" id="UP000076715">
    <property type="component" value="Unassembled WGS sequence"/>
</dbReference>
<dbReference type="AlphaFoldDB" id="A0A162CW04"/>
<name>A0A162CW04_9FLAO</name>
<evidence type="ECO:0000313" key="1">
    <source>
        <dbReference type="EMBL" id="KZS41899.1"/>
    </source>
</evidence>
<gene>
    <name evidence="1" type="ORF">AWE51_00185</name>
</gene>
<comment type="caution">
    <text evidence="1">The sequence shown here is derived from an EMBL/GenBank/DDBJ whole genome shotgun (WGS) entry which is preliminary data.</text>
</comment>
<dbReference type="EMBL" id="LQRT01000002">
    <property type="protein sequence ID" value="KZS41899.1"/>
    <property type="molecule type" value="Genomic_DNA"/>
</dbReference>
<reference evidence="1 2" key="1">
    <citation type="submission" date="2016-01" db="EMBL/GenBank/DDBJ databases">
        <title>The draft genome sequence of Aquimarina sp. RZW4-3-2.</title>
        <authorList>
            <person name="Wang Y."/>
        </authorList>
    </citation>
    <scope>NUCLEOTIDE SEQUENCE [LARGE SCALE GENOMIC DNA]</scope>
    <source>
        <strain evidence="1 2">RZW4-3-2</strain>
    </source>
</reference>
<dbReference type="STRING" id="1642818.AWE51_00185"/>
<organism evidence="1 2">
    <name type="scientific">Aquimarina aggregata</name>
    <dbReference type="NCBI Taxonomy" id="1642818"/>
    <lineage>
        <taxon>Bacteria</taxon>
        <taxon>Pseudomonadati</taxon>
        <taxon>Bacteroidota</taxon>
        <taxon>Flavobacteriia</taxon>
        <taxon>Flavobacteriales</taxon>
        <taxon>Flavobacteriaceae</taxon>
        <taxon>Aquimarina</taxon>
    </lineage>
</organism>
<proteinExistence type="predicted"/>
<evidence type="ECO:0000313" key="2">
    <source>
        <dbReference type="Proteomes" id="UP000076715"/>
    </source>
</evidence>